<feature type="chain" id="PRO_5046187836" description="DUF1735 domain-containing protein" evidence="1">
    <location>
        <begin position="18"/>
        <end position="178"/>
    </location>
</feature>
<evidence type="ECO:0000313" key="2">
    <source>
        <dbReference type="EMBL" id="MBK0403257.1"/>
    </source>
</evidence>
<comment type="caution">
    <text evidence="2">The sequence shown here is derived from an EMBL/GenBank/DDBJ whole genome shotgun (WGS) entry which is preliminary data.</text>
</comment>
<feature type="signal peptide" evidence="1">
    <location>
        <begin position="1"/>
        <end position="17"/>
    </location>
</feature>
<protein>
    <recommendedName>
        <fullName evidence="4">DUF1735 domain-containing protein</fullName>
    </recommendedName>
</protein>
<proteinExistence type="predicted"/>
<accession>A0ABS1C1I5</accession>
<evidence type="ECO:0000313" key="3">
    <source>
        <dbReference type="Proteomes" id="UP000644147"/>
    </source>
</evidence>
<evidence type="ECO:0008006" key="4">
    <source>
        <dbReference type="Google" id="ProtNLM"/>
    </source>
</evidence>
<dbReference type="Proteomes" id="UP000644147">
    <property type="component" value="Unassembled WGS sequence"/>
</dbReference>
<dbReference type="EMBL" id="JAEHFX010000004">
    <property type="protein sequence ID" value="MBK0403257.1"/>
    <property type="molecule type" value="Genomic_DNA"/>
</dbReference>
<organism evidence="2 3">
    <name type="scientific">Adhaeribacter terrigena</name>
    <dbReference type="NCBI Taxonomy" id="2793070"/>
    <lineage>
        <taxon>Bacteria</taxon>
        <taxon>Pseudomonadati</taxon>
        <taxon>Bacteroidota</taxon>
        <taxon>Cytophagia</taxon>
        <taxon>Cytophagales</taxon>
        <taxon>Hymenobacteraceae</taxon>
        <taxon>Adhaeribacter</taxon>
    </lineage>
</organism>
<keyword evidence="1" id="KW-0732">Signal</keyword>
<dbReference type="RefSeq" id="WP_200506011.1">
    <property type="nucleotide sequence ID" value="NZ_JAEHFX010000004.1"/>
</dbReference>
<sequence>MKTILVYLALLLGISLAACDKVDKLLTFYIEDEQTIEIPSQFSNGFPLGTLIPLSPVAVNTNSESEFSNNDTRADLVKDVTLDKLKLTLTDPNQNFDFLKDIDIYISNDANEELRIAYYNDIPLGQNAIDLTSTDAKLDKYIKASSYKIITKARLRKAIADDIAIKASMRFKVTADPL</sequence>
<gene>
    <name evidence="2" type="ORF">I5M27_09690</name>
</gene>
<keyword evidence="3" id="KW-1185">Reference proteome</keyword>
<reference evidence="2 3" key="1">
    <citation type="submission" date="2020-12" db="EMBL/GenBank/DDBJ databases">
        <title>Bacterial novel species Adhaeribacter sp. BT258 isolated from soil.</title>
        <authorList>
            <person name="Jung H.-Y."/>
        </authorList>
    </citation>
    <scope>NUCLEOTIDE SEQUENCE [LARGE SCALE GENOMIC DNA]</scope>
    <source>
        <strain evidence="2 3">BT258</strain>
    </source>
</reference>
<dbReference type="PROSITE" id="PS51257">
    <property type="entry name" value="PROKAR_LIPOPROTEIN"/>
    <property type="match status" value="1"/>
</dbReference>
<evidence type="ECO:0000256" key="1">
    <source>
        <dbReference type="SAM" id="SignalP"/>
    </source>
</evidence>
<name>A0ABS1C1I5_9BACT</name>